<dbReference type="Pfam" id="PF02949">
    <property type="entry name" value="7tm_6"/>
    <property type="match status" value="1"/>
</dbReference>
<comment type="caution">
    <text evidence="10">Lacks conserved residue(s) required for the propagation of feature annotation.</text>
</comment>
<keyword evidence="8 10" id="KW-0675">Receptor</keyword>
<accession>A0A4E0S4G2</accession>
<gene>
    <name evidence="11" type="primary">Or188S</name>
    <name evidence="11" type="ORF">DALL_DALL000169</name>
</gene>
<dbReference type="GO" id="GO:0004984">
    <property type="term" value="F:olfactory receptor activity"/>
    <property type="evidence" value="ECO:0007669"/>
    <property type="project" value="InterPro"/>
</dbReference>
<evidence type="ECO:0000256" key="6">
    <source>
        <dbReference type="ARBA" id="ARBA00022989"/>
    </source>
</evidence>
<feature type="transmembrane region" description="Helical" evidence="10">
    <location>
        <begin position="46"/>
        <end position="65"/>
    </location>
</feature>
<evidence type="ECO:0000313" key="11">
    <source>
        <dbReference type="EMBL" id="THK32993.1"/>
    </source>
</evidence>
<dbReference type="Proteomes" id="UP000297026">
    <property type="component" value="Unassembled WGS sequence"/>
</dbReference>
<dbReference type="PANTHER" id="PTHR21137:SF35">
    <property type="entry name" value="ODORANT RECEPTOR 19A-RELATED"/>
    <property type="match status" value="1"/>
</dbReference>
<evidence type="ECO:0000313" key="12">
    <source>
        <dbReference type="Proteomes" id="UP000297026"/>
    </source>
</evidence>
<dbReference type="AlphaFoldDB" id="A0A4E0S4G2"/>
<comment type="similarity">
    <text evidence="10">Belongs to the insect chemoreceptor superfamily. Heteromeric odorant receptor channel (TC 1.A.69) family.</text>
</comment>
<keyword evidence="6 10" id="KW-1133">Transmembrane helix</keyword>
<keyword evidence="4 10" id="KW-0812">Transmembrane</keyword>
<feature type="transmembrane region" description="Helical" evidence="10">
    <location>
        <begin position="143"/>
        <end position="161"/>
    </location>
</feature>
<protein>
    <recommendedName>
        <fullName evidence="10">Odorant receptor</fullName>
    </recommendedName>
</protein>
<dbReference type="GO" id="GO:0007165">
    <property type="term" value="P:signal transduction"/>
    <property type="evidence" value="ECO:0007669"/>
    <property type="project" value="UniProtKB-KW"/>
</dbReference>
<evidence type="ECO:0000256" key="4">
    <source>
        <dbReference type="ARBA" id="ARBA00022692"/>
    </source>
</evidence>
<dbReference type="OrthoDB" id="7663575at2759"/>
<evidence type="ECO:0000256" key="2">
    <source>
        <dbReference type="ARBA" id="ARBA00022475"/>
    </source>
</evidence>
<keyword evidence="3 10" id="KW-0716">Sensory transduction</keyword>
<evidence type="ECO:0000256" key="1">
    <source>
        <dbReference type="ARBA" id="ARBA00004651"/>
    </source>
</evidence>
<dbReference type="PANTHER" id="PTHR21137">
    <property type="entry name" value="ODORANT RECEPTOR"/>
    <property type="match status" value="1"/>
</dbReference>
<keyword evidence="5 10" id="KW-0552">Olfaction</keyword>
<evidence type="ECO:0000256" key="10">
    <source>
        <dbReference type="RuleBase" id="RU351113"/>
    </source>
</evidence>
<keyword evidence="9 10" id="KW-0807">Transducer</keyword>
<feature type="transmembrane region" description="Helical" evidence="10">
    <location>
        <begin position="17"/>
        <end position="34"/>
    </location>
</feature>
<reference evidence="11" key="1">
    <citation type="submission" date="2019-02" db="EMBL/GenBank/DDBJ databases">
        <title>Genome of the parasitoid wasp Diachasma alloeum, an emerging model for ecological speciation and transitions to asexual reproduction.</title>
        <authorList>
            <person name="Robertson H.M."/>
            <person name="Walden K.K."/>
            <person name="Tvedte E.S."/>
            <person name="Hood G.R."/>
            <person name="Feder J.L."/>
            <person name="Forbes A.A."/>
            <person name="Logsdon J.M."/>
            <person name="Mcelroy K.E."/>
        </authorList>
    </citation>
    <scope>NUCLEOTIDE SEQUENCE [LARGE SCALE GENOMIC DNA]</scope>
    <source>
        <strain evidence="11">Michigan</strain>
    </source>
</reference>
<keyword evidence="12" id="KW-1185">Reference proteome</keyword>
<keyword evidence="7 10" id="KW-0472">Membrane</keyword>
<feature type="transmembrane region" description="Helical" evidence="10">
    <location>
        <begin position="85"/>
        <end position="104"/>
    </location>
</feature>
<dbReference type="GO" id="GO:0005886">
    <property type="term" value="C:plasma membrane"/>
    <property type="evidence" value="ECO:0007669"/>
    <property type="project" value="UniProtKB-SubCell"/>
</dbReference>
<dbReference type="GO" id="GO:0005549">
    <property type="term" value="F:odorant binding"/>
    <property type="evidence" value="ECO:0007669"/>
    <property type="project" value="InterPro"/>
</dbReference>
<evidence type="ECO:0000256" key="3">
    <source>
        <dbReference type="ARBA" id="ARBA00022606"/>
    </source>
</evidence>
<dbReference type="InterPro" id="IPR004117">
    <property type="entry name" value="7tm6_olfct_rcpt"/>
</dbReference>
<evidence type="ECO:0000256" key="5">
    <source>
        <dbReference type="ARBA" id="ARBA00022725"/>
    </source>
</evidence>
<keyword evidence="2" id="KW-1003">Cell membrane</keyword>
<name>A0A4E0S4G2_9HYME</name>
<comment type="subcellular location">
    <subcellularLocation>
        <location evidence="1 10">Cell membrane</location>
        <topology evidence="1 10">Multi-pass membrane protein</topology>
    </subcellularLocation>
</comment>
<evidence type="ECO:0000256" key="8">
    <source>
        <dbReference type="ARBA" id="ARBA00023170"/>
    </source>
</evidence>
<evidence type="ECO:0000256" key="7">
    <source>
        <dbReference type="ARBA" id="ARBA00023136"/>
    </source>
</evidence>
<evidence type="ECO:0000256" key="9">
    <source>
        <dbReference type="ARBA" id="ARBA00023224"/>
    </source>
</evidence>
<sequence length="410" mass="47183">MSKCTDNSEVLQSGFEYYLGGDLIILQLTGLYSIRHVFTLDQPKWPYWEVIPFIFGGGGLCFALISDIRNALGFVQTDSMLTIEIAAACFSGFLSIFKGFRIWIYRRELYDLIRLCYLRWKIQVSRNTITECMMKDAQAARHFRIIYSVIVGLLLTAYVLLPIRGYLQFYCSGSNYSFEFSETVYPANYPFTLTSVRPFFFCIALETVGIFFLGLYWLAADAVFAQITTHLAIQFQILGNDVRHICPITQMRSYGPTKIIQRLKRNIDEHLELFGYVHFLEKIYNPILLATVLINGIDLCTCLYSLQYRLAESNWGDVGKNAVHASAIVLQTLMFCACSQRLNDEIAGVRQAAYECSWTEFNTSIKTMILLIMIQTQHEYIYSAYGFIHLDMPQIFSVAMRYFTLLRTVT</sequence>
<feature type="transmembrane region" description="Helical" evidence="10">
    <location>
        <begin position="198"/>
        <end position="219"/>
    </location>
</feature>
<proteinExistence type="inferred from homology"/>
<organism evidence="11 12">
    <name type="scientific">Diachasma alloeum</name>
    <dbReference type="NCBI Taxonomy" id="454923"/>
    <lineage>
        <taxon>Eukaryota</taxon>
        <taxon>Metazoa</taxon>
        <taxon>Ecdysozoa</taxon>
        <taxon>Arthropoda</taxon>
        <taxon>Hexapoda</taxon>
        <taxon>Insecta</taxon>
        <taxon>Pterygota</taxon>
        <taxon>Neoptera</taxon>
        <taxon>Endopterygota</taxon>
        <taxon>Hymenoptera</taxon>
        <taxon>Apocrita</taxon>
        <taxon>Ichneumonoidea</taxon>
        <taxon>Braconidae</taxon>
        <taxon>Opiinae</taxon>
        <taxon>Diachasma</taxon>
    </lineage>
</organism>
<dbReference type="EMBL" id="ML158596">
    <property type="protein sequence ID" value="THK32993.1"/>
    <property type="molecule type" value="Genomic_DNA"/>
</dbReference>